<gene>
    <name evidence="3" type="ORF">AMAG_11206</name>
</gene>
<feature type="transmembrane region" description="Helical" evidence="1">
    <location>
        <begin position="99"/>
        <end position="116"/>
    </location>
</feature>
<keyword evidence="2" id="KW-0732">Signal</keyword>
<dbReference type="AlphaFoldDB" id="A0A0L0SW13"/>
<name>A0A0L0SW13_ALLM3</name>
<feature type="chain" id="PRO_5005548345" evidence="2">
    <location>
        <begin position="26"/>
        <end position="317"/>
    </location>
</feature>
<evidence type="ECO:0000256" key="1">
    <source>
        <dbReference type="SAM" id="Phobius"/>
    </source>
</evidence>
<evidence type="ECO:0000313" key="4">
    <source>
        <dbReference type="Proteomes" id="UP000054350"/>
    </source>
</evidence>
<dbReference type="Proteomes" id="UP000054350">
    <property type="component" value="Unassembled WGS sequence"/>
</dbReference>
<dbReference type="EMBL" id="GG745351">
    <property type="protein sequence ID" value="KNE66707.1"/>
    <property type="molecule type" value="Genomic_DNA"/>
</dbReference>
<sequence length="317" mass="35195">MVVMTTYTAWCALCCVPAALPTLGALNGGPTNGIDAVVWLRLRNISLHPSSPRDRRAANAAPRRDYARLALGGFLLLSLHAATFQLFEDLDLGVNGHGDGMHVALLILLLVLHGVARRTSLADIPAMCNVESLWESLTFRWMWPTVCQALVSDRLEDEDCADVYWADKPAKAYRHADAALKAERIVTSADAQWIDVTWIETTDGEVLRVVGVINKSPEDLQMLVLCTQEESAKRNEWTWIKQGETKTINTTSLWESVMLYSTEKGQHAAVYPAAPEKMYVPKSWVVTPVADKVKDETANIFENRSAKPNMLLVQSFS</sequence>
<dbReference type="OrthoDB" id="10611820at2759"/>
<protein>
    <submittedName>
        <fullName evidence="3">Uncharacterized protein</fullName>
    </submittedName>
</protein>
<accession>A0A0L0SW13</accession>
<feature type="transmembrane region" description="Helical" evidence="1">
    <location>
        <begin position="66"/>
        <end position="87"/>
    </location>
</feature>
<reference evidence="3 4" key="1">
    <citation type="submission" date="2009-11" db="EMBL/GenBank/DDBJ databases">
        <title>Annotation of Allomyces macrogynus ATCC 38327.</title>
        <authorList>
            <consortium name="The Broad Institute Genome Sequencing Platform"/>
            <person name="Russ C."/>
            <person name="Cuomo C."/>
            <person name="Burger G."/>
            <person name="Gray M.W."/>
            <person name="Holland P.W.H."/>
            <person name="King N."/>
            <person name="Lang F.B.F."/>
            <person name="Roger A.J."/>
            <person name="Ruiz-Trillo I."/>
            <person name="Young S.K."/>
            <person name="Zeng Q."/>
            <person name="Gargeya S."/>
            <person name="Fitzgerald M."/>
            <person name="Haas B."/>
            <person name="Abouelleil A."/>
            <person name="Alvarado L."/>
            <person name="Arachchi H.M."/>
            <person name="Berlin A."/>
            <person name="Chapman S.B."/>
            <person name="Gearin G."/>
            <person name="Goldberg J."/>
            <person name="Griggs A."/>
            <person name="Gujja S."/>
            <person name="Hansen M."/>
            <person name="Heiman D."/>
            <person name="Howarth C."/>
            <person name="Larimer J."/>
            <person name="Lui A."/>
            <person name="MacDonald P.J.P."/>
            <person name="McCowen C."/>
            <person name="Montmayeur A."/>
            <person name="Murphy C."/>
            <person name="Neiman D."/>
            <person name="Pearson M."/>
            <person name="Priest M."/>
            <person name="Roberts A."/>
            <person name="Saif S."/>
            <person name="Shea T."/>
            <person name="Sisk P."/>
            <person name="Stolte C."/>
            <person name="Sykes S."/>
            <person name="Wortman J."/>
            <person name="Nusbaum C."/>
            <person name="Birren B."/>
        </authorList>
    </citation>
    <scope>NUCLEOTIDE SEQUENCE [LARGE SCALE GENOMIC DNA]</scope>
    <source>
        <strain evidence="3 4">ATCC 38327</strain>
    </source>
</reference>
<evidence type="ECO:0000256" key="2">
    <source>
        <dbReference type="SAM" id="SignalP"/>
    </source>
</evidence>
<organism evidence="3 4">
    <name type="scientific">Allomyces macrogynus (strain ATCC 38327)</name>
    <name type="common">Allomyces javanicus var. macrogynus</name>
    <dbReference type="NCBI Taxonomy" id="578462"/>
    <lineage>
        <taxon>Eukaryota</taxon>
        <taxon>Fungi</taxon>
        <taxon>Fungi incertae sedis</taxon>
        <taxon>Blastocladiomycota</taxon>
        <taxon>Blastocladiomycetes</taxon>
        <taxon>Blastocladiales</taxon>
        <taxon>Blastocladiaceae</taxon>
        <taxon>Allomyces</taxon>
    </lineage>
</organism>
<feature type="signal peptide" evidence="2">
    <location>
        <begin position="1"/>
        <end position="25"/>
    </location>
</feature>
<keyword evidence="1" id="KW-1133">Transmembrane helix</keyword>
<evidence type="ECO:0000313" key="3">
    <source>
        <dbReference type="EMBL" id="KNE66707.1"/>
    </source>
</evidence>
<reference evidence="4" key="2">
    <citation type="submission" date="2009-11" db="EMBL/GenBank/DDBJ databases">
        <title>The Genome Sequence of Allomyces macrogynus strain ATCC 38327.</title>
        <authorList>
            <consortium name="The Broad Institute Genome Sequencing Platform"/>
            <person name="Russ C."/>
            <person name="Cuomo C."/>
            <person name="Shea T."/>
            <person name="Young S.K."/>
            <person name="Zeng Q."/>
            <person name="Koehrsen M."/>
            <person name="Haas B."/>
            <person name="Borodovsky M."/>
            <person name="Guigo R."/>
            <person name="Alvarado L."/>
            <person name="Berlin A."/>
            <person name="Borenstein D."/>
            <person name="Chen Z."/>
            <person name="Engels R."/>
            <person name="Freedman E."/>
            <person name="Gellesch M."/>
            <person name="Goldberg J."/>
            <person name="Griggs A."/>
            <person name="Gujja S."/>
            <person name="Heiman D."/>
            <person name="Hepburn T."/>
            <person name="Howarth C."/>
            <person name="Jen D."/>
            <person name="Larson L."/>
            <person name="Lewis B."/>
            <person name="Mehta T."/>
            <person name="Park D."/>
            <person name="Pearson M."/>
            <person name="Roberts A."/>
            <person name="Saif S."/>
            <person name="Shenoy N."/>
            <person name="Sisk P."/>
            <person name="Stolte C."/>
            <person name="Sykes S."/>
            <person name="Walk T."/>
            <person name="White J."/>
            <person name="Yandava C."/>
            <person name="Burger G."/>
            <person name="Gray M.W."/>
            <person name="Holland P.W.H."/>
            <person name="King N."/>
            <person name="Lang F.B.F."/>
            <person name="Roger A.J."/>
            <person name="Ruiz-Trillo I."/>
            <person name="Lander E."/>
            <person name="Nusbaum C."/>
        </authorList>
    </citation>
    <scope>NUCLEOTIDE SEQUENCE [LARGE SCALE GENOMIC DNA]</scope>
    <source>
        <strain evidence="4">ATCC 38327</strain>
    </source>
</reference>
<dbReference type="VEuPathDB" id="FungiDB:AMAG_11206"/>
<keyword evidence="4" id="KW-1185">Reference proteome</keyword>
<keyword evidence="1" id="KW-0812">Transmembrane</keyword>
<keyword evidence="1" id="KW-0472">Membrane</keyword>
<proteinExistence type="predicted"/>